<evidence type="ECO:0000313" key="1">
    <source>
        <dbReference type="EMBL" id="GJE96397.1"/>
    </source>
</evidence>
<keyword evidence="2" id="KW-1185">Reference proteome</keyword>
<accession>A0A9P3GIX2</accession>
<dbReference type="Proteomes" id="UP000703269">
    <property type="component" value="Unassembled WGS sequence"/>
</dbReference>
<protein>
    <submittedName>
        <fullName evidence="1">Uncharacterized protein</fullName>
    </submittedName>
</protein>
<gene>
    <name evidence="1" type="ORF">PsYK624_125930</name>
</gene>
<reference evidence="1 2" key="1">
    <citation type="submission" date="2021-08" db="EMBL/GenBank/DDBJ databases">
        <title>Draft Genome Sequence of Phanerochaete sordida strain YK-624.</title>
        <authorList>
            <person name="Mori T."/>
            <person name="Dohra H."/>
            <person name="Suzuki T."/>
            <person name="Kawagishi H."/>
            <person name="Hirai H."/>
        </authorList>
    </citation>
    <scope>NUCLEOTIDE SEQUENCE [LARGE SCALE GENOMIC DNA]</scope>
    <source>
        <strain evidence="1 2">YK-624</strain>
    </source>
</reference>
<dbReference type="AlphaFoldDB" id="A0A9P3GIX2"/>
<name>A0A9P3GIX2_9APHY</name>
<comment type="caution">
    <text evidence="1">The sequence shown here is derived from an EMBL/GenBank/DDBJ whole genome shotgun (WGS) entry which is preliminary data.</text>
</comment>
<dbReference type="EMBL" id="BPQB01000059">
    <property type="protein sequence ID" value="GJE96397.1"/>
    <property type="molecule type" value="Genomic_DNA"/>
</dbReference>
<proteinExistence type="predicted"/>
<sequence length="104" mass="11857">MDRTNLDLAHLAYPASGQRRATIIRRHHRHTLQSEAIALSLPPFRMARRAFEIVVSRPTTSSSFETRRSYVTQLCQTRDSQICAVCDSFLKMLSDASIVRCAYV</sequence>
<organism evidence="1 2">
    <name type="scientific">Phanerochaete sordida</name>
    <dbReference type="NCBI Taxonomy" id="48140"/>
    <lineage>
        <taxon>Eukaryota</taxon>
        <taxon>Fungi</taxon>
        <taxon>Dikarya</taxon>
        <taxon>Basidiomycota</taxon>
        <taxon>Agaricomycotina</taxon>
        <taxon>Agaricomycetes</taxon>
        <taxon>Polyporales</taxon>
        <taxon>Phanerochaetaceae</taxon>
        <taxon>Phanerochaete</taxon>
    </lineage>
</organism>
<evidence type="ECO:0000313" key="2">
    <source>
        <dbReference type="Proteomes" id="UP000703269"/>
    </source>
</evidence>